<dbReference type="InterPro" id="IPR029058">
    <property type="entry name" value="AB_hydrolase_fold"/>
</dbReference>
<dbReference type="RefSeq" id="WP_145116722.1">
    <property type="nucleotide sequence ID" value="NZ_CP036349.1"/>
</dbReference>
<keyword evidence="2" id="KW-1185">Reference proteome</keyword>
<dbReference type="AlphaFoldDB" id="A0A518KEN7"/>
<name>A0A518KEN7_9BACT</name>
<proteinExistence type="predicted"/>
<protein>
    <recommendedName>
        <fullName evidence="3">Alpha/beta hydrolase family protein</fullName>
    </recommendedName>
</protein>
<dbReference type="Gene3D" id="3.40.50.1820">
    <property type="entry name" value="alpha/beta hydrolase"/>
    <property type="match status" value="1"/>
</dbReference>
<organism evidence="1 2">
    <name type="scientific">Botrimarina mediterranea</name>
    <dbReference type="NCBI Taxonomy" id="2528022"/>
    <lineage>
        <taxon>Bacteria</taxon>
        <taxon>Pseudomonadati</taxon>
        <taxon>Planctomycetota</taxon>
        <taxon>Planctomycetia</taxon>
        <taxon>Pirellulales</taxon>
        <taxon>Lacipirellulaceae</taxon>
        <taxon>Botrimarina</taxon>
    </lineage>
</organism>
<gene>
    <name evidence="1" type="ORF">Spa11_44970</name>
</gene>
<sequence>MVNLNELGWNHETDRWRREPATPVVGAVVLLTDADGVSPLDEPAWAAALDRHGLAVVAPTSADRWWTDRLAEGEAGPSAEALVFNTILPWARERWGVPVAIAGVGAGGHGALRMAYQRARELPVVAAWQPAVDCHQLLGRGLPPPAEVDREAVRMLAARYRDAEQCRQDSAVLHIHPLGWPKRQWFGCPVGHAWWDGADRLRMKLTALGVPHECDLEAPATNANDPVVADRVVGWIAEALAAEARAL</sequence>
<dbReference type="SUPFAM" id="SSF53474">
    <property type="entry name" value="alpha/beta-Hydrolases"/>
    <property type="match status" value="1"/>
</dbReference>
<evidence type="ECO:0000313" key="2">
    <source>
        <dbReference type="Proteomes" id="UP000316426"/>
    </source>
</evidence>
<dbReference type="EMBL" id="CP036349">
    <property type="protein sequence ID" value="QDV76267.1"/>
    <property type="molecule type" value="Genomic_DNA"/>
</dbReference>
<evidence type="ECO:0008006" key="3">
    <source>
        <dbReference type="Google" id="ProtNLM"/>
    </source>
</evidence>
<dbReference type="Proteomes" id="UP000316426">
    <property type="component" value="Chromosome"/>
</dbReference>
<accession>A0A518KEN7</accession>
<evidence type="ECO:0000313" key="1">
    <source>
        <dbReference type="EMBL" id="QDV76267.1"/>
    </source>
</evidence>
<reference evidence="1 2" key="1">
    <citation type="submission" date="2019-02" db="EMBL/GenBank/DDBJ databases">
        <title>Deep-cultivation of Planctomycetes and their phenomic and genomic characterization uncovers novel biology.</title>
        <authorList>
            <person name="Wiegand S."/>
            <person name="Jogler M."/>
            <person name="Boedeker C."/>
            <person name="Pinto D."/>
            <person name="Vollmers J."/>
            <person name="Rivas-Marin E."/>
            <person name="Kohn T."/>
            <person name="Peeters S.H."/>
            <person name="Heuer A."/>
            <person name="Rast P."/>
            <person name="Oberbeckmann S."/>
            <person name="Bunk B."/>
            <person name="Jeske O."/>
            <person name="Meyerdierks A."/>
            <person name="Storesund J.E."/>
            <person name="Kallscheuer N."/>
            <person name="Luecker S."/>
            <person name="Lage O.M."/>
            <person name="Pohl T."/>
            <person name="Merkel B.J."/>
            <person name="Hornburger P."/>
            <person name="Mueller R.-W."/>
            <person name="Bruemmer F."/>
            <person name="Labrenz M."/>
            <person name="Spormann A.M."/>
            <person name="Op den Camp H."/>
            <person name="Overmann J."/>
            <person name="Amann R."/>
            <person name="Jetten M.S.M."/>
            <person name="Mascher T."/>
            <person name="Medema M.H."/>
            <person name="Devos D.P."/>
            <person name="Kaster A.-K."/>
            <person name="Ovreas L."/>
            <person name="Rohde M."/>
            <person name="Galperin M.Y."/>
            <person name="Jogler C."/>
        </authorList>
    </citation>
    <scope>NUCLEOTIDE SEQUENCE [LARGE SCALE GENOMIC DNA]</scope>
    <source>
        <strain evidence="1 2">Spa11</strain>
    </source>
</reference>
<dbReference type="KEGG" id="bmei:Spa11_44970"/>